<dbReference type="OrthoDB" id="4877274at2"/>
<protein>
    <submittedName>
        <fullName evidence="2">Uncharacterized protein</fullName>
    </submittedName>
</protein>
<keyword evidence="3" id="KW-1185">Reference proteome</keyword>
<evidence type="ECO:0000256" key="1">
    <source>
        <dbReference type="SAM" id="Phobius"/>
    </source>
</evidence>
<feature type="transmembrane region" description="Helical" evidence="1">
    <location>
        <begin position="102"/>
        <end position="119"/>
    </location>
</feature>
<gene>
    <name evidence="2" type="ORF">FB474_3374</name>
</gene>
<dbReference type="Proteomes" id="UP000319514">
    <property type="component" value="Unassembled WGS sequence"/>
</dbReference>
<dbReference type="EMBL" id="VFOQ01000001">
    <property type="protein sequence ID" value="TQL61948.1"/>
    <property type="molecule type" value="Genomic_DNA"/>
</dbReference>
<dbReference type="RefSeq" id="WP_141789668.1">
    <property type="nucleotide sequence ID" value="NZ_BAAAKX010000011.1"/>
</dbReference>
<feature type="transmembrane region" description="Helical" evidence="1">
    <location>
        <begin position="77"/>
        <end position="96"/>
    </location>
</feature>
<proteinExistence type="predicted"/>
<evidence type="ECO:0000313" key="3">
    <source>
        <dbReference type="Proteomes" id="UP000319514"/>
    </source>
</evidence>
<comment type="caution">
    <text evidence="2">The sequence shown here is derived from an EMBL/GenBank/DDBJ whole genome shotgun (WGS) entry which is preliminary data.</text>
</comment>
<reference evidence="2 3" key="1">
    <citation type="submission" date="2019-06" db="EMBL/GenBank/DDBJ databases">
        <title>Sequencing the genomes of 1000 actinobacteria strains.</title>
        <authorList>
            <person name="Klenk H.-P."/>
        </authorList>
    </citation>
    <scope>NUCLEOTIDE SEQUENCE [LARGE SCALE GENOMIC DNA]</scope>
    <source>
        <strain evidence="2 3">DSM 18082</strain>
    </source>
</reference>
<evidence type="ECO:0000313" key="2">
    <source>
        <dbReference type="EMBL" id="TQL61948.1"/>
    </source>
</evidence>
<name>A0A542ZNL5_9MICO</name>
<sequence length="135" mass="14274">MGYRFNPPPNWPPLPSADWTPAPGWAPHPSWGPAPAGWNLWVEDPAYDGVPTFVPPAAAGVSPALVARLRGVAIRNAVVGAVVMLIGLTVSVWSYAAAGPGGHFVVAWGAVVFGGWRFLRGLYQLSNPHRMLANG</sequence>
<dbReference type="AlphaFoldDB" id="A0A542ZNL5"/>
<keyword evidence="1" id="KW-0812">Transmembrane</keyword>
<keyword evidence="1" id="KW-0472">Membrane</keyword>
<keyword evidence="1" id="KW-1133">Transmembrane helix</keyword>
<organism evidence="2 3">
    <name type="scientific">Oryzihumus leptocrescens</name>
    <dbReference type="NCBI Taxonomy" id="297536"/>
    <lineage>
        <taxon>Bacteria</taxon>
        <taxon>Bacillati</taxon>
        <taxon>Actinomycetota</taxon>
        <taxon>Actinomycetes</taxon>
        <taxon>Micrococcales</taxon>
        <taxon>Intrasporangiaceae</taxon>
        <taxon>Oryzihumus</taxon>
    </lineage>
</organism>
<accession>A0A542ZNL5</accession>